<reference evidence="2 3" key="1">
    <citation type="submission" date="2021-08" db="EMBL/GenBank/DDBJ databases">
        <title>Draft Genome Sequence of Phanerochaete sordida strain YK-624.</title>
        <authorList>
            <person name="Mori T."/>
            <person name="Dohra H."/>
            <person name="Suzuki T."/>
            <person name="Kawagishi H."/>
            <person name="Hirai H."/>
        </authorList>
    </citation>
    <scope>NUCLEOTIDE SEQUENCE [LARGE SCALE GENOMIC DNA]</scope>
    <source>
        <strain evidence="2 3">YK-624</strain>
    </source>
</reference>
<comment type="caution">
    <text evidence="2">The sequence shown here is derived from an EMBL/GenBank/DDBJ whole genome shotgun (WGS) entry which is preliminary data.</text>
</comment>
<feature type="region of interest" description="Disordered" evidence="1">
    <location>
        <begin position="75"/>
        <end position="98"/>
    </location>
</feature>
<evidence type="ECO:0000313" key="2">
    <source>
        <dbReference type="EMBL" id="GJE96841.1"/>
    </source>
</evidence>
<keyword evidence="3" id="KW-1185">Reference proteome</keyword>
<feature type="compositionally biased region" description="Low complexity" evidence="1">
    <location>
        <begin position="36"/>
        <end position="49"/>
    </location>
</feature>
<protein>
    <submittedName>
        <fullName evidence="2">Uncharacterized protein</fullName>
    </submittedName>
</protein>
<feature type="region of interest" description="Disordered" evidence="1">
    <location>
        <begin position="1"/>
        <end position="59"/>
    </location>
</feature>
<dbReference type="EMBL" id="BPQB01000064">
    <property type="protein sequence ID" value="GJE96841.1"/>
    <property type="molecule type" value="Genomic_DNA"/>
</dbReference>
<name>A0A9P3GLA5_9APHY</name>
<evidence type="ECO:0000256" key="1">
    <source>
        <dbReference type="SAM" id="MobiDB-lite"/>
    </source>
</evidence>
<organism evidence="2 3">
    <name type="scientific">Phanerochaete sordida</name>
    <dbReference type="NCBI Taxonomy" id="48140"/>
    <lineage>
        <taxon>Eukaryota</taxon>
        <taxon>Fungi</taxon>
        <taxon>Dikarya</taxon>
        <taxon>Basidiomycota</taxon>
        <taxon>Agaricomycotina</taxon>
        <taxon>Agaricomycetes</taxon>
        <taxon>Polyporales</taxon>
        <taxon>Phanerochaetaceae</taxon>
        <taxon>Phanerochaete</taxon>
    </lineage>
</organism>
<gene>
    <name evidence="2" type="ORF">PsYK624_130480</name>
</gene>
<proteinExistence type="predicted"/>
<dbReference type="Proteomes" id="UP000703269">
    <property type="component" value="Unassembled WGS sequence"/>
</dbReference>
<accession>A0A9P3GLA5</accession>
<sequence length="98" mass="10383">MFVATPDPEAATSESAIGVDRPTESSSHSRSRKTSRLAAATRASWTARSIPGHDHSPWSHLATSDLLAARGPLTRSSARECMGSSSAEVRVGLRPQRG</sequence>
<evidence type="ECO:0000313" key="3">
    <source>
        <dbReference type="Proteomes" id="UP000703269"/>
    </source>
</evidence>
<dbReference type="AlphaFoldDB" id="A0A9P3GLA5"/>